<gene>
    <name evidence="2" type="ORF">CJ229_003935</name>
</gene>
<dbReference type="PANTHER" id="PTHR41283:SF1">
    <property type="entry name" value="AMINOGLYCOSIDE PHOSPHOTRANSFERASE DOMAIN-CONTAINING PROTEIN"/>
    <property type="match status" value="1"/>
</dbReference>
<proteinExistence type="predicted"/>
<dbReference type="EMBL" id="CP136964">
    <property type="protein sequence ID" value="WOS96989.1"/>
    <property type="molecule type" value="Genomic_DNA"/>
</dbReference>
<feature type="domain" description="Aminoglycoside phosphotransferase" evidence="1">
    <location>
        <begin position="7"/>
        <end position="145"/>
    </location>
</feature>
<dbReference type="PANTHER" id="PTHR41283">
    <property type="entry name" value="AMINOGLYCOSIDE PHOSPHOTRANSFERASE"/>
    <property type="match status" value="1"/>
</dbReference>
<name>A0AAF0YND8_9STAP</name>
<dbReference type="KEGG" id="nmy:CJ229_003935"/>
<evidence type="ECO:0000313" key="3">
    <source>
        <dbReference type="Proteomes" id="UP000243626"/>
    </source>
</evidence>
<accession>A0AAF0YND8</accession>
<organism evidence="2 3">
    <name type="scientific">Nosocomiicoccus massiliensis</name>
    <dbReference type="NCBI Taxonomy" id="1232430"/>
    <lineage>
        <taxon>Bacteria</taxon>
        <taxon>Bacillati</taxon>
        <taxon>Bacillota</taxon>
        <taxon>Bacilli</taxon>
        <taxon>Bacillales</taxon>
        <taxon>Staphylococcaceae</taxon>
        <taxon>Nosocomiicoccus</taxon>
    </lineage>
</organism>
<keyword evidence="3" id="KW-1185">Reference proteome</keyword>
<dbReference type="InterPro" id="IPR011009">
    <property type="entry name" value="Kinase-like_dom_sf"/>
</dbReference>
<dbReference type="AlphaFoldDB" id="A0AAF0YND8"/>
<dbReference type="SUPFAM" id="SSF56112">
    <property type="entry name" value="Protein kinase-like (PK-like)"/>
    <property type="match status" value="1"/>
</dbReference>
<dbReference type="Gene3D" id="3.90.1200.10">
    <property type="match status" value="1"/>
</dbReference>
<dbReference type="InterPro" id="IPR002575">
    <property type="entry name" value="Aminoglycoside_PTrfase"/>
</dbReference>
<evidence type="ECO:0000313" key="2">
    <source>
        <dbReference type="EMBL" id="WOS96989.1"/>
    </source>
</evidence>
<sequence length="202" mass="23607">MPNLTNSEKYVFGLEAGRMLKAIHSISAPENQSDWETRFNEKMDSKIKMYKDCPIKFDGAEDIIDYIESNRQLLVNKPQTFHHGDFHIGNMMIENNKIVIIDFNRFDFGDPWEEFNRIVWCVQASPIFASGIIDGYFDNEVPMEFWKLLALYICSNIPSSIPWAISYGGSEVQTMLNQAEDVLNWYDNMRNPIPTWYIKEKI</sequence>
<protein>
    <submittedName>
        <fullName evidence="2">Phosphotransferase</fullName>
    </submittedName>
</protein>
<reference evidence="3" key="1">
    <citation type="submission" date="2017-09" db="EMBL/GenBank/DDBJ databases">
        <title>Bacterial strain isolated from the female urinary microbiota.</title>
        <authorList>
            <person name="Thomas-White K."/>
            <person name="Kumar N."/>
            <person name="Forster S."/>
            <person name="Putonti C."/>
            <person name="Lawley T."/>
            <person name="Wolfe A.J."/>
        </authorList>
    </citation>
    <scope>NUCLEOTIDE SEQUENCE [LARGE SCALE GENOMIC DNA]</scope>
    <source>
        <strain evidence="3">UMB0959</strain>
    </source>
</reference>
<evidence type="ECO:0000259" key="1">
    <source>
        <dbReference type="Pfam" id="PF01636"/>
    </source>
</evidence>
<dbReference type="Proteomes" id="UP000243626">
    <property type="component" value="Chromosome"/>
</dbReference>
<dbReference type="Pfam" id="PF01636">
    <property type="entry name" value="APH"/>
    <property type="match status" value="1"/>
</dbReference>